<gene>
    <name evidence="1" type="ORF">E2562_017908</name>
</gene>
<dbReference type="AlphaFoldDB" id="A0A6G1CQV7"/>
<evidence type="ECO:0000313" key="1">
    <source>
        <dbReference type="EMBL" id="KAF0902509.1"/>
    </source>
</evidence>
<keyword evidence="2" id="KW-1185">Reference proteome</keyword>
<dbReference type="EMBL" id="SPHZ02000008">
    <property type="protein sequence ID" value="KAF0902509.1"/>
    <property type="molecule type" value="Genomic_DNA"/>
</dbReference>
<dbReference type="Proteomes" id="UP000479710">
    <property type="component" value="Unassembled WGS sequence"/>
</dbReference>
<evidence type="ECO:0000313" key="2">
    <source>
        <dbReference type="Proteomes" id="UP000479710"/>
    </source>
</evidence>
<accession>A0A6G1CQV7</accession>
<comment type="caution">
    <text evidence="1">The sequence shown here is derived from an EMBL/GenBank/DDBJ whole genome shotgun (WGS) entry which is preliminary data.</text>
</comment>
<sequence length="55" mass="6034">SRGGFQVTLHGFQGLHDGYLLHEVNNDYSGAIEEDKLEFAFTICCTDVITTLSAV</sequence>
<organism evidence="1 2">
    <name type="scientific">Oryza meyeriana var. granulata</name>
    <dbReference type="NCBI Taxonomy" id="110450"/>
    <lineage>
        <taxon>Eukaryota</taxon>
        <taxon>Viridiplantae</taxon>
        <taxon>Streptophyta</taxon>
        <taxon>Embryophyta</taxon>
        <taxon>Tracheophyta</taxon>
        <taxon>Spermatophyta</taxon>
        <taxon>Magnoliopsida</taxon>
        <taxon>Liliopsida</taxon>
        <taxon>Poales</taxon>
        <taxon>Poaceae</taxon>
        <taxon>BOP clade</taxon>
        <taxon>Oryzoideae</taxon>
        <taxon>Oryzeae</taxon>
        <taxon>Oryzinae</taxon>
        <taxon>Oryza</taxon>
        <taxon>Oryza meyeriana</taxon>
    </lineage>
</organism>
<proteinExistence type="predicted"/>
<name>A0A6G1CQV7_9ORYZ</name>
<feature type="non-terminal residue" evidence="1">
    <location>
        <position position="1"/>
    </location>
</feature>
<protein>
    <submittedName>
        <fullName evidence="1">Uncharacterized protein</fullName>
    </submittedName>
</protein>
<reference evidence="1 2" key="1">
    <citation type="submission" date="2019-11" db="EMBL/GenBank/DDBJ databases">
        <title>Whole genome sequence of Oryza granulata.</title>
        <authorList>
            <person name="Li W."/>
        </authorList>
    </citation>
    <scope>NUCLEOTIDE SEQUENCE [LARGE SCALE GENOMIC DNA]</scope>
    <source>
        <strain evidence="2">cv. Menghai</strain>
        <tissue evidence="1">Leaf</tissue>
    </source>
</reference>